<organism evidence="5 6">
    <name type="scientific">Candidula unifasciata</name>
    <dbReference type="NCBI Taxonomy" id="100452"/>
    <lineage>
        <taxon>Eukaryota</taxon>
        <taxon>Metazoa</taxon>
        <taxon>Spiralia</taxon>
        <taxon>Lophotrochozoa</taxon>
        <taxon>Mollusca</taxon>
        <taxon>Gastropoda</taxon>
        <taxon>Heterobranchia</taxon>
        <taxon>Euthyneura</taxon>
        <taxon>Panpulmonata</taxon>
        <taxon>Eupulmonata</taxon>
        <taxon>Stylommatophora</taxon>
        <taxon>Helicina</taxon>
        <taxon>Helicoidea</taxon>
        <taxon>Geomitridae</taxon>
        <taxon>Candidula</taxon>
    </lineage>
</organism>
<dbReference type="InterPro" id="IPR032423">
    <property type="entry name" value="AAA_assoc_2"/>
</dbReference>
<name>A0A8S4A040_9EUPU</name>
<evidence type="ECO:0000313" key="6">
    <source>
        <dbReference type="Proteomes" id="UP000678393"/>
    </source>
</evidence>
<evidence type="ECO:0000256" key="1">
    <source>
        <dbReference type="ARBA" id="ARBA00022741"/>
    </source>
</evidence>
<dbReference type="AlphaFoldDB" id="A0A8S4A040"/>
<dbReference type="GO" id="GO:0005634">
    <property type="term" value="C:nucleus"/>
    <property type="evidence" value="ECO:0007669"/>
    <property type="project" value="TreeGrafter"/>
</dbReference>
<dbReference type="SUPFAM" id="SSF48019">
    <property type="entry name" value="post-AAA+ oligomerization domain-like"/>
    <property type="match status" value="1"/>
</dbReference>
<dbReference type="Pfam" id="PF12002">
    <property type="entry name" value="MgsA_C"/>
    <property type="match status" value="1"/>
</dbReference>
<dbReference type="Gene3D" id="1.10.3710.10">
    <property type="entry name" value="DNA polymerase III clamp loader subunits, C-terminal domain"/>
    <property type="match status" value="1"/>
</dbReference>
<dbReference type="GO" id="GO:0008047">
    <property type="term" value="F:enzyme activator activity"/>
    <property type="evidence" value="ECO:0007669"/>
    <property type="project" value="TreeGrafter"/>
</dbReference>
<feature type="domain" description="AAA C-terminal" evidence="4">
    <location>
        <begin position="3"/>
        <end position="84"/>
    </location>
</feature>
<protein>
    <recommendedName>
        <fullName evidence="7">ATPase WRNIP1</fullName>
    </recommendedName>
</protein>
<dbReference type="FunFam" id="1.20.272.10:FF:000001">
    <property type="entry name" value="Putative AAA family ATPase"/>
    <property type="match status" value="1"/>
</dbReference>
<reference evidence="5" key="1">
    <citation type="submission" date="2021-04" db="EMBL/GenBank/DDBJ databases">
        <authorList>
            <consortium name="Molecular Ecology Group"/>
        </authorList>
    </citation>
    <scope>NUCLEOTIDE SEQUENCE</scope>
</reference>
<proteinExistence type="predicted"/>
<dbReference type="InterPro" id="IPR008921">
    <property type="entry name" value="DNA_pol3_clamp-load_cplx_C"/>
</dbReference>
<dbReference type="Pfam" id="PF16193">
    <property type="entry name" value="AAA_assoc_2"/>
    <property type="match status" value="1"/>
</dbReference>
<feature type="non-terminal residue" evidence="5">
    <location>
        <position position="1"/>
    </location>
</feature>
<sequence>SPTVSIETEAVDVLAGLVDGDARAALNGLQMAVEGVLAQAPSGARVARVTVDVIKEALQRSHVLYDKTGEEHYNLISALIKSLRGSDGSAALYWMTRILEGGENPLFIARRLVIFASEDIGVADSLALTQAMATHQACQVIGMPECALNLAHCVVYLARAPKSNEVYRALQAARSCVKNHQGALPPVPLHLRNAPTKLMKSLGYGKGYKYPHDYEGAVNQDYFPPSLLGTNFFTTR</sequence>
<dbReference type="PANTHER" id="PTHR13779">
    <property type="entry name" value="WERNER HELICASE-INTERACTING PROTEIN 1 FAMILY MEMBER"/>
    <property type="match status" value="1"/>
</dbReference>
<dbReference type="OrthoDB" id="10265467at2759"/>
<dbReference type="InterPro" id="IPR051314">
    <property type="entry name" value="AAA_ATPase_RarA/MGS1/WRNIP1"/>
</dbReference>
<dbReference type="Proteomes" id="UP000678393">
    <property type="component" value="Unassembled WGS sequence"/>
</dbReference>
<keyword evidence="6" id="KW-1185">Reference proteome</keyword>
<keyword evidence="2" id="KW-0067">ATP-binding</keyword>
<dbReference type="PANTHER" id="PTHR13779:SF7">
    <property type="entry name" value="ATPASE WRNIP1"/>
    <property type="match status" value="1"/>
</dbReference>
<gene>
    <name evidence="5" type="ORF">CUNI_LOCUS17974</name>
</gene>
<feature type="domain" description="MgsA AAA+ ATPase C-terminal" evidence="3">
    <location>
        <begin position="85"/>
        <end position="234"/>
    </location>
</feature>
<dbReference type="GO" id="GO:0006261">
    <property type="term" value="P:DNA-templated DNA replication"/>
    <property type="evidence" value="ECO:0007669"/>
    <property type="project" value="TreeGrafter"/>
</dbReference>
<dbReference type="InterPro" id="IPR021886">
    <property type="entry name" value="MgsA_C"/>
</dbReference>
<keyword evidence="1" id="KW-0547">Nucleotide-binding</keyword>
<evidence type="ECO:0000256" key="2">
    <source>
        <dbReference type="ARBA" id="ARBA00022840"/>
    </source>
</evidence>
<accession>A0A8S4A040</accession>
<dbReference type="Gene3D" id="1.20.272.10">
    <property type="match status" value="1"/>
</dbReference>
<dbReference type="GO" id="GO:0000731">
    <property type="term" value="P:DNA synthesis involved in DNA repair"/>
    <property type="evidence" value="ECO:0007669"/>
    <property type="project" value="TreeGrafter"/>
</dbReference>
<evidence type="ECO:0008006" key="7">
    <source>
        <dbReference type="Google" id="ProtNLM"/>
    </source>
</evidence>
<dbReference type="Gene3D" id="1.10.8.60">
    <property type="match status" value="1"/>
</dbReference>
<dbReference type="GO" id="GO:0017116">
    <property type="term" value="F:single-stranded DNA helicase activity"/>
    <property type="evidence" value="ECO:0007669"/>
    <property type="project" value="TreeGrafter"/>
</dbReference>
<dbReference type="GO" id="GO:0003677">
    <property type="term" value="F:DNA binding"/>
    <property type="evidence" value="ECO:0007669"/>
    <property type="project" value="InterPro"/>
</dbReference>
<evidence type="ECO:0000313" key="5">
    <source>
        <dbReference type="EMBL" id="CAG5132416.1"/>
    </source>
</evidence>
<evidence type="ECO:0000259" key="4">
    <source>
        <dbReference type="Pfam" id="PF16193"/>
    </source>
</evidence>
<evidence type="ECO:0000259" key="3">
    <source>
        <dbReference type="Pfam" id="PF12002"/>
    </source>
</evidence>
<dbReference type="EMBL" id="CAJHNH020005346">
    <property type="protein sequence ID" value="CAG5132416.1"/>
    <property type="molecule type" value="Genomic_DNA"/>
</dbReference>
<dbReference type="CDD" id="cd18139">
    <property type="entry name" value="HLD_clamp_RarA"/>
    <property type="match status" value="1"/>
</dbReference>
<dbReference type="GO" id="GO:0005524">
    <property type="term" value="F:ATP binding"/>
    <property type="evidence" value="ECO:0007669"/>
    <property type="project" value="UniProtKB-KW"/>
</dbReference>
<comment type="caution">
    <text evidence="5">The sequence shown here is derived from an EMBL/GenBank/DDBJ whole genome shotgun (WGS) entry which is preliminary data.</text>
</comment>